<evidence type="ECO:0000256" key="5">
    <source>
        <dbReference type="ARBA" id="ARBA00022628"/>
    </source>
</evidence>
<evidence type="ECO:0000256" key="1">
    <source>
        <dbReference type="ARBA" id="ARBA00001922"/>
    </source>
</evidence>
<dbReference type="InterPro" id="IPR000788">
    <property type="entry name" value="RNR_lg_C"/>
</dbReference>
<keyword evidence="10" id="KW-0560">Oxidoreductase</keyword>
<evidence type="ECO:0000256" key="4">
    <source>
        <dbReference type="ARBA" id="ARBA00014409"/>
    </source>
</evidence>
<dbReference type="InterPro" id="IPR030934">
    <property type="entry name" value="Intein_C"/>
</dbReference>
<dbReference type="GO" id="GO:0071897">
    <property type="term" value="P:DNA biosynthetic process"/>
    <property type="evidence" value="ECO:0007669"/>
    <property type="project" value="UniProtKB-KW"/>
</dbReference>
<organism evidence="16">
    <name type="scientific">Candidatus Heimdallarchaeum endolithica</name>
    <dbReference type="NCBI Taxonomy" id="2876572"/>
    <lineage>
        <taxon>Archaea</taxon>
        <taxon>Promethearchaeati</taxon>
        <taxon>Candidatus Heimdallarchaeota</taxon>
        <taxon>Candidatus Heimdallarchaeia (ex Rinke et al. 2021) (nom. nud.)</taxon>
        <taxon>Candidatus Heimdallarchaeales</taxon>
        <taxon>Candidatus Heimdallarchaeaceae</taxon>
        <taxon>Candidatus Heimdallarchaeum</taxon>
    </lineage>
</organism>
<dbReference type="PANTHER" id="PTHR43371">
    <property type="entry name" value="VITAMIN B12-DEPENDENT RIBONUCLEOTIDE REDUCTASE"/>
    <property type="match status" value="1"/>
</dbReference>
<dbReference type="NCBIfam" id="TIGR01443">
    <property type="entry name" value="intein_Cterm"/>
    <property type="match status" value="2"/>
</dbReference>
<dbReference type="InterPro" id="IPR006142">
    <property type="entry name" value="INTEIN"/>
</dbReference>
<comment type="function">
    <text evidence="12">Catalyzes the reduction of ribonucleotides to deoxyribonucleotides. May function to provide a pool of deoxyribonucleotide precursors for DNA repair during oxygen limitation and/or for immediate growth after restoration of oxygen.</text>
</comment>
<evidence type="ECO:0000256" key="10">
    <source>
        <dbReference type="ARBA" id="ARBA00023002"/>
    </source>
</evidence>
<dbReference type="GO" id="GO:0004519">
    <property type="term" value="F:endonuclease activity"/>
    <property type="evidence" value="ECO:0007669"/>
    <property type="project" value="InterPro"/>
</dbReference>
<proteinExistence type="inferred from homology"/>
<dbReference type="SUPFAM" id="SSF51998">
    <property type="entry name" value="PFL-like glycyl radical enzymes"/>
    <property type="match status" value="1"/>
</dbReference>
<comment type="catalytic activity">
    <reaction evidence="14">
        <text>a 2'-deoxyribonucleoside 5'-diphosphate + [thioredoxin]-disulfide + H2O = a ribonucleoside 5'-diphosphate + [thioredoxin]-dithiol</text>
        <dbReference type="Rhea" id="RHEA:23252"/>
        <dbReference type="Rhea" id="RHEA-COMP:10698"/>
        <dbReference type="Rhea" id="RHEA-COMP:10700"/>
        <dbReference type="ChEBI" id="CHEBI:15377"/>
        <dbReference type="ChEBI" id="CHEBI:29950"/>
        <dbReference type="ChEBI" id="CHEBI:50058"/>
        <dbReference type="ChEBI" id="CHEBI:57930"/>
        <dbReference type="ChEBI" id="CHEBI:73316"/>
        <dbReference type="EC" id="1.17.4.1"/>
    </reaction>
</comment>
<feature type="domain" description="DOD-type homing endonuclease" evidence="15">
    <location>
        <begin position="1664"/>
        <end position="1807"/>
    </location>
</feature>
<dbReference type="InterPro" id="IPR027434">
    <property type="entry name" value="Homing_endonucl"/>
</dbReference>
<keyword evidence="6" id="KW-0237">DNA synthesis</keyword>
<dbReference type="InterPro" id="IPR003586">
    <property type="entry name" value="Hint_dom_C"/>
</dbReference>
<dbReference type="Pfam" id="PF14890">
    <property type="entry name" value="Intein_splicing"/>
    <property type="match status" value="5"/>
</dbReference>
<evidence type="ECO:0000256" key="11">
    <source>
        <dbReference type="ARBA" id="ARBA00023285"/>
    </source>
</evidence>
<dbReference type="Proteomes" id="UP001200513">
    <property type="component" value="Chromosome"/>
</dbReference>
<keyword evidence="9" id="KW-0651">Protein splicing</keyword>
<name>A0A9Y1FPL6_9ARCH</name>
<dbReference type="PANTHER" id="PTHR43371:SF1">
    <property type="entry name" value="RIBONUCLEOSIDE-DIPHOSPHATE REDUCTASE"/>
    <property type="match status" value="1"/>
</dbReference>
<comment type="similarity">
    <text evidence="2">Belongs to the ribonucleoside diphosphate reductase class-2 family.</text>
</comment>
<evidence type="ECO:0000256" key="7">
    <source>
        <dbReference type="ARBA" id="ARBA00022741"/>
    </source>
</evidence>
<dbReference type="Gene3D" id="3.20.70.20">
    <property type="match status" value="2"/>
</dbReference>
<evidence type="ECO:0000256" key="3">
    <source>
        <dbReference type="ARBA" id="ARBA00012274"/>
    </source>
</evidence>
<dbReference type="InterPro" id="IPR004042">
    <property type="entry name" value="Intein_endonuc_central"/>
</dbReference>
<accession>A0A9Y1FPL6</accession>
<dbReference type="InterPro" id="IPR003587">
    <property type="entry name" value="Hint_dom_N"/>
</dbReference>
<dbReference type="NCBIfam" id="TIGR01445">
    <property type="entry name" value="intein_Nterm"/>
    <property type="match status" value="3"/>
</dbReference>
<dbReference type="SMART" id="SM00306">
    <property type="entry name" value="HintN"/>
    <property type="match status" value="4"/>
</dbReference>
<sequence>MQRKVDKRYIIDVLKLPNSTLSVTEDHPILTYKDGKIKWSLVKELSKNDFVALSYPKEVEDISSINVIDYLSDKHYKVKDGVVVNKNIEVETESSEISVHKVPIKNKIEVDEDFLRFLGYYASVGESDKKIVRFSFSDKEMAYAEELITIAKRKFGLDTRVEILNENIVKVQFCSSIISEFIKKIIGDVNNKRVPIWILKLPPEKQENFVLGCFRDDNSLFSNGYMLNARLSACNDNLVYSIWIMLMRMGIVPNLDKSSIPKSETTYSYSPYISETKESNSFVEIHGKESKGSSQLSLQKLKHIVVNDTVFLPIQNIECIEEPVTVFNLEVEEEHTYVANFVSVHNCFVLPIDDSLPSIFDAVKKAALIHQSGGGCVAEGTVIPTEEFGFIPIEQISGFEKIPADEQGHDCEPFTVFSFDEDSESFKKGKVTKLWKFKKSKYLQVKFGKEGVIEVTHWHPFIVYVPSEEQKKEGNYTEKRADELKVGDLLVSPSTHRITETSGISDAHKVRVEEIKEIEEEKIFYDFTVEKYNNYLAGNKQFTVIHNTGFSFSNIRPKNDVVKTTGGVACFPEDVRIYTNKGLLTIKEIIQSDQPIKALTHDGFHEIINKYDNGEAEVYRLITSNGYSVKATSTHKFLTIENNELVLKPLNKLQEGDYVLLFSTFESVDEKEPFKLSPITDDGQTFDEIYLDEDLAYFIGLTYADGHIIDDGRHYSVRITLNKNQIRIIEKIKKIVKTKFDYDLKVYERKNVNKVELVLHGKRFVKLLKENNLLKEKCENIRIPELLFQSPRNVLNSFIAGYFDGDGHVSKSGRISIKTISKQMSEDFSLLITRLGVLSTTHISPPIYGIRRNKKSYRVSIPTALFKKRFVEQLSKYSIKLENYTLKEGSTNKLFSYPFNILTHIGNPSTRADISRTIIPYNRKNTYRKAILRILKNSDKYGLTPDEIAFLKKLENLYPIKIKSIKKEGIEHVYNLEVKNVHRLVANGFYVSNSGPISFMEVFNAATNTIKQGGCIAAESLVRTTNGVLPAGDLLNCPPLGENNTQELIYDGESYNNAFLSLDNGFADVLILETDLGLTLKATYNHLIATVYENGNIVWTEVEKIKKGDWVVVVLGGHIGQKIFLPKIENQHHNANPIKIPEQFNAELGEILGLYMADGFISTDGKIIFSVDNKDSDLIKRIEYLMKKVFNLKLGRIEDKQTYSDVIFYSRDLCDYFSKMNWKKESSSKAFVPKEIFISEPEIAKAFVRGLFEGDGNVHSDGYPRLYSTSKALIEQTQQLLLGLNIVSSVIKGEDRSKSLGDLSIYQLLIILERSVIKFKEEIGFISNRKKQLLESRFTCRNSKQIKNSKHFQQMSDPKYYFTKVIDIKENRTYTMDFEVPESSKFVANGFLVHNRRRGANMGILRVDHPDIMSWITCKEDQTKFTNFNISVAATSAFMQAVEENRDYDLINPRTKKVVGKLNATEVFNKIVEMAWKNGEPGIVFIDRMNEFNPTPEVGDIESTNPCVVGDSLISTEFGLMKMRDLVSKFPEGSVKIVTDNRVPQQILASGNQVQLLDTKTQGVSLNTITHAFSTGIKDVYKLTTVSGYELKATGDHKVLTNEGWVQVKDLDCKKYRIKIQSGEGVFNSVKELPFKVENEITGANGRKYSFNLPKTWSKELGHVLGWLVGDGWIRTGDKNRRVGFTFSKKDEEVLRYLKDVLNRWYNKQINEIKRETNVYHLSYHSKYFVDFFLKLGVKPVKSAKKVVPESMFLATKDAVIAFLQALFSADGTIRCSKKSSSEWIALSSKSKELLKGVQLLLLNLGIKSRIFDRTRKRREKTFKYIDKNGSLKYYNSDGILYELGIFGKNIDIFKEKINFLQEEKKEKLAKLKPRKRREIIFEEKIKSIKYVGKKEVYDLTEPKTLSFIANGIVSLDCGEQPLLSYESCNLGSINLVKHVNDGAIDWSLLESTIRTAVRFLDNVIDRNVYIIPEIEEMTKANRKIGLGLMGFADLLVELGIRYDTEEALEIAEKVMSFIQKVGRDESVKLGEERGSFPNFDRSIYREKYKTMRNATITTIAPTGTISLIAGCSSGIEPYYAIAFVRNILGGKKLFEINPIFEKIAKEKGFYSEELVEKISSVHSIQKIEEIPEEIRKLFVTSQDVSPEWHVRIQAAFQKYTDNATSKTINFSKEATKEDIAKAYKLAHKLGCKGVTVYRDGSRKYQVLSTKTKKKQKEKQHVVTTAKVVPRARPEITIGKTHKVRSGCGNLYVTVNQDENGDIFEVFVQVGKSGGCITSQSEAIGRLISLSLRSHVSVESIVRQLSGIRCPNPSFYKGKSILSCADGIALVLEQYIKGNPNVRESNGSIVCPDCGGVLAFSEGCYTCTSCGYSKCS</sequence>
<keyword evidence="7" id="KW-0547">Nucleotide-binding</keyword>
<feature type="domain" description="DOD-type homing endonuclease" evidence="15">
    <location>
        <begin position="117"/>
        <end position="251"/>
    </location>
</feature>
<dbReference type="CDD" id="cd00081">
    <property type="entry name" value="Hint"/>
    <property type="match status" value="4"/>
</dbReference>
<feature type="domain" description="DOD-type homing endonuclease" evidence="15">
    <location>
        <begin position="698"/>
        <end position="837"/>
    </location>
</feature>
<dbReference type="InterPro" id="IPR006141">
    <property type="entry name" value="Intein_N"/>
</dbReference>
<dbReference type="Gene3D" id="3.10.28.10">
    <property type="entry name" value="Homing endonucleases"/>
    <property type="match status" value="4"/>
</dbReference>
<feature type="domain" description="DOD-type homing endonuclease" evidence="15">
    <location>
        <begin position="1151"/>
        <end position="1286"/>
    </location>
</feature>
<dbReference type="EC" id="1.17.4.1" evidence="3"/>
<dbReference type="PROSITE" id="PS50818">
    <property type="entry name" value="INTEIN_C_TER"/>
    <property type="match status" value="3"/>
</dbReference>
<dbReference type="InterPro" id="IPR036844">
    <property type="entry name" value="Hint_dom_sf"/>
</dbReference>
<protein>
    <recommendedName>
        <fullName evidence="4">Vitamin B12-dependent ribonucleotide reductase</fullName>
        <ecNumber evidence="3">1.17.4.1</ecNumber>
    </recommendedName>
    <alternativeName>
        <fullName evidence="13">Ribonucleoside-diphosphate reductase NrdJ</fullName>
    </alternativeName>
</protein>
<dbReference type="Pfam" id="PF14528">
    <property type="entry name" value="LAGLIDADG_3"/>
    <property type="match status" value="3"/>
</dbReference>
<dbReference type="Pfam" id="PF02867">
    <property type="entry name" value="Ribonuc_red_lgC"/>
    <property type="match status" value="1"/>
</dbReference>
<dbReference type="Pfam" id="PF12637">
    <property type="entry name" value="TSCPD"/>
    <property type="match status" value="1"/>
</dbReference>
<dbReference type="EMBL" id="CP084167">
    <property type="protein sequence ID" value="UJG44997.1"/>
    <property type="molecule type" value="Genomic_DNA"/>
</dbReference>
<dbReference type="GO" id="GO:0000166">
    <property type="term" value="F:nucleotide binding"/>
    <property type="evidence" value="ECO:0007669"/>
    <property type="project" value="UniProtKB-KW"/>
</dbReference>
<dbReference type="SMART" id="SM00305">
    <property type="entry name" value="HintC"/>
    <property type="match status" value="5"/>
</dbReference>
<dbReference type="InterPro" id="IPR024434">
    <property type="entry name" value="TSCPD_dom"/>
</dbReference>
<evidence type="ECO:0000256" key="2">
    <source>
        <dbReference type="ARBA" id="ARBA00007405"/>
    </source>
</evidence>
<evidence type="ECO:0000256" key="13">
    <source>
        <dbReference type="ARBA" id="ARBA00033050"/>
    </source>
</evidence>
<keyword evidence="11" id="KW-0170">Cobalt</keyword>
<reference evidence="16" key="1">
    <citation type="journal article" date="2022" name="Nat. Microbiol.">
        <title>Unique mobile elements and scalable gene flow at the prokaryote-eukaryote boundary revealed by circularized Asgard archaea genomes.</title>
        <authorList>
            <person name="Wu F."/>
            <person name="Speth D.R."/>
            <person name="Philosof A."/>
            <person name="Cremiere A."/>
            <person name="Narayanan A."/>
            <person name="Barco R.A."/>
            <person name="Connon S.A."/>
            <person name="Amend J.P."/>
            <person name="Antoshechkin I.A."/>
            <person name="Orphan V.J."/>
        </authorList>
    </citation>
    <scope>NUCLEOTIDE SEQUENCE</scope>
    <source>
        <strain evidence="16">PR6</strain>
    </source>
</reference>
<dbReference type="SUPFAM" id="SSF55608">
    <property type="entry name" value="Homing endonucleases"/>
    <property type="match status" value="5"/>
</dbReference>
<evidence type="ECO:0000313" key="16">
    <source>
        <dbReference type="EMBL" id="UJG44997.1"/>
    </source>
</evidence>
<dbReference type="GO" id="GO:0016539">
    <property type="term" value="P:intein-mediated protein splicing"/>
    <property type="evidence" value="ECO:0007669"/>
    <property type="project" value="InterPro"/>
</dbReference>
<evidence type="ECO:0000256" key="6">
    <source>
        <dbReference type="ARBA" id="ARBA00022634"/>
    </source>
</evidence>
<dbReference type="Gene3D" id="2.170.16.10">
    <property type="entry name" value="Hedgehog/Intein (Hint) domain"/>
    <property type="match status" value="8"/>
</dbReference>
<dbReference type="PROSITE" id="PS50817">
    <property type="entry name" value="INTEIN_N_TER"/>
    <property type="match status" value="2"/>
</dbReference>
<dbReference type="InterPro" id="IPR004860">
    <property type="entry name" value="LAGLIDADG_dom"/>
</dbReference>
<evidence type="ECO:0000256" key="9">
    <source>
        <dbReference type="ARBA" id="ARBA00023000"/>
    </source>
</evidence>
<evidence type="ECO:0000256" key="8">
    <source>
        <dbReference type="ARBA" id="ARBA00022813"/>
    </source>
</evidence>
<dbReference type="PRINTS" id="PR00379">
    <property type="entry name" value="INTEIN"/>
</dbReference>
<evidence type="ECO:0000256" key="12">
    <source>
        <dbReference type="ARBA" id="ARBA00025437"/>
    </source>
</evidence>
<gene>
    <name evidence="16" type="ORF">K9W46_13370</name>
</gene>
<keyword evidence="5" id="KW-0846">Cobalamin</keyword>
<evidence type="ECO:0000259" key="15">
    <source>
        <dbReference type="PROSITE" id="PS50819"/>
    </source>
</evidence>
<dbReference type="SUPFAM" id="SSF51294">
    <property type="entry name" value="Hedgehog/intein (Hint) domain"/>
    <property type="match status" value="5"/>
</dbReference>
<evidence type="ECO:0000256" key="14">
    <source>
        <dbReference type="ARBA" id="ARBA00047754"/>
    </source>
</evidence>
<keyword evidence="8" id="KW-0068">Autocatalytic cleavage</keyword>
<dbReference type="GO" id="GO:0031419">
    <property type="term" value="F:cobalamin binding"/>
    <property type="evidence" value="ECO:0007669"/>
    <property type="project" value="UniProtKB-KW"/>
</dbReference>
<dbReference type="PROSITE" id="PS50819">
    <property type="entry name" value="INTEIN_ENDONUCLEASE"/>
    <property type="match status" value="4"/>
</dbReference>
<comment type="cofactor">
    <cofactor evidence="1">
        <name>adenosylcob(III)alamin</name>
        <dbReference type="ChEBI" id="CHEBI:18408"/>
    </cofactor>
</comment>
<dbReference type="GO" id="GO:0004748">
    <property type="term" value="F:ribonucleoside-diphosphate reductase activity, thioredoxin disulfide as acceptor"/>
    <property type="evidence" value="ECO:0007669"/>
    <property type="project" value="UniProtKB-EC"/>
</dbReference>
<dbReference type="InterPro" id="IPR050862">
    <property type="entry name" value="RdRp_reductase_class-2"/>
</dbReference>